<feature type="region of interest" description="Disordered" evidence="1">
    <location>
        <begin position="1"/>
        <end position="41"/>
    </location>
</feature>
<dbReference type="Proteomes" id="UP001356428">
    <property type="component" value="Chromosome"/>
</dbReference>
<evidence type="ECO:0000313" key="2">
    <source>
        <dbReference type="EMBL" id="WSB11610.1"/>
    </source>
</evidence>
<reference evidence="2 3" key="1">
    <citation type="submission" date="2022-10" db="EMBL/GenBank/DDBJ databases">
        <title>The complete genomes of actinobacterial strains from the NBC collection.</title>
        <authorList>
            <person name="Joergensen T.S."/>
            <person name="Alvarez Arevalo M."/>
            <person name="Sterndorff E.B."/>
            <person name="Faurdal D."/>
            <person name="Vuksanovic O."/>
            <person name="Mourched A.-S."/>
            <person name="Charusanti P."/>
            <person name="Shaw S."/>
            <person name="Blin K."/>
            <person name="Weber T."/>
        </authorList>
    </citation>
    <scope>NUCLEOTIDE SEQUENCE [LARGE SCALE GENOMIC DNA]</scope>
    <source>
        <strain evidence="2 3">NBC 01792</strain>
    </source>
</reference>
<keyword evidence="3" id="KW-1185">Reference proteome</keyword>
<evidence type="ECO:0000313" key="3">
    <source>
        <dbReference type="Proteomes" id="UP001356428"/>
    </source>
</evidence>
<protein>
    <submittedName>
        <fullName evidence="2">Uncharacterized protein</fullName>
    </submittedName>
</protein>
<sequence length="75" mass="8103">MALLKQQTEVQVEEPMGRSGRGDLDRAPQETLGTAQPSPCGPPICACHPRGRAIVPVRRETVAQPQPQPQPRPAN</sequence>
<evidence type="ECO:0000256" key="1">
    <source>
        <dbReference type="SAM" id="MobiDB-lite"/>
    </source>
</evidence>
<organism evidence="2 3">
    <name type="scientific">Streptomyces cyaneofuscatus</name>
    <dbReference type="NCBI Taxonomy" id="66883"/>
    <lineage>
        <taxon>Bacteria</taxon>
        <taxon>Bacillati</taxon>
        <taxon>Actinomycetota</taxon>
        <taxon>Actinomycetes</taxon>
        <taxon>Kitasatosporales</taxon>
        <taxon>Streptomycetaceae</taxon>
        <taxon>Streptomyces</taxon>
    </lineage>
</organism>
<feature type="compositionally biased region" description="Polar residues" evidence="1">
    <location>
        <begin position="1"/>
        <end position="10"/>
    </location>
</feature>
<proteinExistence type="predicted"/>
<accession>A0ABZ1F5U6</accession>
<name>A0ABZ1F5U6_9ACTN</name>
<gene>
    <name evidence="2" type="ORF">OG849_32285</name>
</gene>
<dbReference type="RefSeq" id="WP_326702441.1">
    <property type="nucleotide sequence ID" value="NZ_CP109083.1"/>
</dbReference>
<dbReference type="EMBL" id="CP109083">
    <property type="protein sequence ID" value="WSB11610.1"/>
    <property type="molecule type" value="Genomic_DNA"/>
</dbReference>